<evidence type="ECO:0000313" key="1">
    <source>
        <dbReference type="EMBL" id="RNA69949.1"/>
    </source>
</evidence>
<gene>
    <name evidence="1" type="ORF">EBO34_08460</name>
</gene>
<dbReference type="Proteomes" id="UP000278746">
    <property type="component" value="Unassembled WGS sequence"/>
</dbReference>
<proteinExistence type="predicted"/>
<dbReference type="EMBL" id="RHIB01000001">
    <property type="protein sequence ID" value="RNA69949.1"/>
    <property type="molecule type" value="Genomic_DNA"/>
</dbReference>
<protein>
    <submittedName>
        <fullName evidence="1">Uncharacterized protein</fullName>
    </submittedName>
</protein>
<dbReference type="OrthoDB" id="2868290at2"/>
<evidence type="ECO:0000313" key="2">
    <source>
        <dbReference type="Proteomes" id="UP000278746"/>
    </source>
</evidence>
<dbReference type="AlphaFoldDB" id="A0A3M7TXF0"/>
<keyword evidence="2" id="KW-1185">Reference proteome</keyword>
<accession>A0A3M7TXF0</accession>
<comment type="caution">
    <text evidence="1">The sequence shown here is derived from an EMBL/GenBank/DDBJ whole genome shotgun (WGS) entry which is preliminary data.</text>
</comment>
<dbReference type="RefSeq" id="WP_122897461.1">
    <property type="nucleotide sequence ID" value="NZ_RHIB01000001.1"/>
</dbReference>
<organism evidence="1 2">
    <name type="scientific">Alteribacter keqinensis</name>
    <dbReference type="NCBI Taxonomy" id="2483800"/>
    <lineage>
        <taxon>Bacteria</taxon>
        <taxon>Bacillati</taxon>
        <taxon>Bacillota</taxon>
        <taxon>Bacilli</taxon>
        <taxon>Bacillales</taxon>
        <taxon>Bacillaceae</taxon>
        <taxon>Alteribacter</taxon>
    </lineage>
</organism>
<name>A0A3M7TXF0_9BACI</name>
<sequence>MKEKLWLTIYVNLAVSFDQPLEEAVENEIFSYWTQLQKDAGEGVELIVRFKAGACIHDHS</sequence>
<reference evidence="1 2" key="1">
    <citation type="submission" date="2018-10" db="EMBL/GenBank/DDBJ databases">
        <title>Bacillus Keqinensis sp. nov., a moderately halophilic bacterium isolated from a saline-alkaline lake.</title>
        <authorList>
            <person name="Wang H."/>
        </authorList>
    </citation>
    <scope>NUCLEOTIDE SEQUENCE [LARGE SCALE GENOMIC DNA]</scope>
    <source>
        <strain evidence="1 2">KQ-3</strain>
    </source>
</reference>